<organism evidence="1 2">
    <name type="scientific">Kluyvera cryocrescens</name>
    <name type="common">Kluyvera citrophila</name>
    <dbReference type="NCBI Taxonomy" id="580"/>
    <lineage>
        <taxon>Bacteria</taxon>
        <taxon>Pseudomonadati</taxon>
        <taxon>Pseudomonadota</taxon>
        <taxon>Gammaproteobacteria</taxon>
        <taxon>Enterobacterales</taxon>
        <taxon>Enterobacteriaceae</taxon>
        <taxon>Kluyvera</taxon>
    </lineage>
</organism>
<reference evidence="1 2" key="1">
    <citation type="submission" date="2019-03" db="EMBL/GenBank/DDBJ databases">
        <authorList>
            <consortium name="Pathogen Informatics"/>
        </authorList>
    </citation>
    <scope>NUCLEOTIDE SEQUENCE [LARGE SCALE GENOMIC DNA]</scope>
    <source>
        <strain evidence="1 2">NCTC12993</strain>
    </source>
</reference>
<evidence type="ECO:0000313" key="1">
    <source>
        <dbReference type="EMBL" id="VFS90120.1"/>
    </source>
</evidence>
<keyword evidence="2" id="KW-1185">Reference proteome</keyword>
<accession>A0A485CZG1</accession>
<proteinExistence type="predicted"/>
<sequence>MLLPAMCAIVEPASDQRQILRAQPRRRQISTFQSHLNG</sequence>
<name>A0A485CZG1_KLUCR</name>
<dbReference type="EMBL" id="CAADJD010000032">
    <property type="protein sequence ID" value="VFS90120.1"/>
    <property type="molecule type" value="Genomic_DNA"/>
</dbReference>
<dbReference type="AlphaFoldDB" id="A0A485CZG1"/>
<protein>
    <submittedName>
        <fullName evidence="1">Uncharacterized protein</fullName>
    </submittedName>
</protein>
<dbReference type="Proteomes" id="UP000401081">
    <property type="component" value="Unassembled WGS sequence"/>
</dbReference>
<evidence type="ECO:0000313" key="2">
    <source>
        <dbReference type="Proteomes" id="UP000401081"/>
    </source>
</evidence>
<gene>
    <name evidence="1" type="ORF">NCTC12993_07399</name>
</gene>